<dbReference type="InterPro" id="IPR036884">
    <property type="entry name" value="2Fe-2S-bd_dom_sf"/>
</dbReference>
<dbReference type="Pfam" id="PF01799">
    <property type="entry name" value="Fer2_2"/>
    <property type="match status" value="1"/>
</dbReference>
<evidence type="ECO:0000256" key="4">
    <source>
        <dbReference type="ARBA" id="ARBA00023004"/>
    </source>
</evidence>
<dbReference type="PANTHER" id="PTHR44379">
    <property type="entry name" value="OXIDOREDUCTASE WITH IRON-SULFUR SUBUNIT"/>
    <property type="match status" value="1"/>
</dbReference>
<dbReference type="SUPFAM" id="SSF54292">
    <property type="entry name" value="2Fe-2S ferredoxin-like"/>
    <property type="match status" value="1"/>
</dbReference>
<feature type="domain" description="2Fe-2S ferredoxin-type" evidence="6">
    <location>
        <begin position="1"/>
        <end position="76"/>
    </location>
</feature>
<sequence>MIKLTVNGASHALDIDPSTPLLYALRGELHLHGAKFGCGLGQCGACTVIVGDRAVFSCLMPVASVGARPVRTIESLGTADRPGPLQKAFIDHQAAQCGYCIAGMIMRAQALLEVNAHPTEAELRAHMEPNLCRCGTHMRILAAIRAVAGMPGAVRPGMVKAEGGKEGAR</sequence>
<keyword evidence="2" id="KW-0479">Metal-binding</keyword>
<dbReference type="InterPro" id="IPR006058">
    <property type="entry name" value="2Fe2S_fd_BS"/>
</dbReference>
<dbReference type="GO" id="GO:0051537">
    <property type="term" value="F:2 iron, 2 sulfur cluster binding"/>
    <property type="evidence" value="ECO:0007669"/>
    <property type="project" value="UniProtKB-KW"/>
</dbReference>
<accession>A0A643G638</accession>
<dbReference type="InterPro" id="IPR036010">
    <property type="entry name" value="2Fe-2S_ferredoxin-like_sf"/>
</dbReference>
<keyword evidence="5" id="KW-0411">Iron-sulfur</keyword>
<keyword evidence="4" id="KW-0408">Iron</keyword>
<evidence type="ECO:0000256" key="1">
    <source>
        <dbReference type="ARBA" id="ARBA00022714"/>
    </source>
</evidence>
<evidence type="ECO:0000256" key="3">
    <source>
        <dbReference type="ARBA" id="ARBA00023002"/>
    </source>
</evidence>
<dbReference type="InterPro" id="IPR012675">
    <property type="entry name" value="Beta-grasp_dom_sf"/>
</dbReference>
<evidence type="ECO:0000259" key="6">
    <source>
        <dbReference type="PROSITE" id="PS51085"/>
    </source>
</evidence>
<dbReference type="Gene3D" id="1.10.150.120">
    <property type="entry name" value="[2Fe-2S]-binding domain"/>
    <property type="match status" value="1"/>
</dbReference>
<dbReference type="InterPro" id="IPR051452">
    <property type="entry name" value="Diverse_Oxidoreductases"/>
</dbReference>
<reference evidence="7 8" key="1">
    <citation type="submission" date="2020-10" db="EMBL/GenBank/DDBJ databases">
        <title>Complete genome sequence of Cupriavidus basilensis CCUG 49340T.</title>
        <authorList>
            <person name="Salva-Serra F."/>
            <person name="Donoso R.A."/>
            <person name="Cho K.H."/>
            <person name="Yoo J.A."/>
            <person name="Lee K."/>
            <person name="Yoon S.-H."/>
            <person name="Perez-Pantoja D."/>
            <person name="Moore E.R.B."/>
        </authorList>
    </citation>
    <scope>NUCLEOTIDE SEQUENCE [LARGE SCALE GENOMIC DNA]</scope>
    <source>
        <strain evidence="8">CCUG 49340</strain>
    </source>
</reference>
<dbReference type="EMBL" id="CP062803">
    <property type="protein sequence ID" value="QOT77715.1"/>
    <property type="molecule type" value="Genomic_DNA"/>
</dbReference>
<dbReference type="GeneID" id="98400582"/>
<keyword evidence="1" id="KW-0001">2Fe-2S</keyword>
<evidence type="ECO:0000256" key="5">
    <source>
        <dbReference type="ARBA" id="ARBA00023014"/>
    </source>
</evidence>
<dbReference type="SUPFAM" id="SSF47741">
    <property type="entry name" value="CO dehydrogenase ISP C-domain like"/>
    <property type="match status" value="1"/>
</dbReference>
<evidence type="ECO:0000313" key="8">
    <source>
        <dbReference type="Proteomes" id="UP000397656"/>
    </source>
</evidence>
<dbReference type="PROSITE" id="PS51085">
    <property type="entry name" value="2FE2S_FER_2"/>
    <property type="match status" value="1"/>
</dbReference>
<evidence type="ECO:0000313" key="7">
    <source>
        <dbReference type="EMBL" id="QOT77715.1"/>
    </source>
</evidence>
<evidence type="ECO:0000256" key="2">
    <source>
        <dbReference type="ARBA" id="ARBA00022723"/>
    </source>
</evidence>
<dbReference type="InterPro" id="IPR002888">
    <property type="entry name" value="2Fe-2S-bd"/>
</dbReference>
<protein>
    <submittedName>
        <fullName evidence="7">(2Fe-2S)-binding protein</fullName>
    </submittedName>
</protein>
<dbReference type="AlphaFoldDB" id="A0A643G638"/>
<dbReference type="CDD" id="cd00207">
    <property type="entry name" value="fer2"/>
    <property type="match status" value="1"/>
</dbReference>
<dbReference type="Pfam" id="PF00111">
    <property type="entry name" value="Fer2"/>
    <property type="match status" value="1"/>
</dbReference>
<dbReference type="InterPro" id="IPR001041">
    <property type="entry name" value="2Fe-2S_ferredoxin-type"/>
</dbReference>
<gene>
    <name evidence="7" type="ORF">F7R26_006660</name>
</gene>
<proteinExistence type="predicted"/>
<dbReference type="GO" id="GO:0016491">
    <property type="term" value="F:oxidoreductase activity"/>
    <property type="evidence" value="ECO:0007669"/>
    <property type="project" value="UniProtKB-KW"/>
</dbReference>
<dbReference type="GO" id="GO:0046872">
    <property type="term" value="F:metal ion binding"/>
    <property type="evidence" value="ECO:0007669"/>
    <property type="project" value="UniProtKB-KW"/>
</dbReference>
<name>A0A643G638_9BURK</name>
<dbReference type="PANTHER" id="PTHR44379:SF6">
    <property type="entry name" value="BLR6046 PROTEIN"/>
    <property type="match status" value="1"/>
</dbReference>
<dbReference type="Gene3D" id="3.10.20.30">
    <property type="match status" value="1"/>
</dbReference>
<dbReference type="RefSeq" id="WP_150983889.1">
    <property type="nucleotide sequence ID" value="NZ_CP062803.1"/>
</dbReference>
<keyword evidence="3" id="KW-0560">Oxidoreductase</keyword>
<dbReference type="Proteomes" id="UP000397656">
    <property type="component" value="Chromosome 1"/>
</dbReference>
<dbReference type="PROSITE" id="PS00197">
    <property type="entry name" value="2FE2S_FER_1"/>
    <property type="match status" value="1"/>
</dbReference>
<organism evidence="7 8">
    <name type="scientific">Cupriavidus basilensis</name>
    <dbReference type="NCBI Taxonomy" id="68895"/>
    <lineage>
        <taxon>Bacteria</taxon>
        <taxon>Pseudomonadati</taxon>
        <taxon>Pseudomonadota</taxon>
        <taxon>Betaproteobacteria</taxon>
        <taxon>Burkholderiales</taxon>
        <taxon>Burkholderiaceae</taxon>
        <taxon>Cupriavidus</taxon>
    </lineage>
</organism>